<dbReference type="PROSITE" id="PS50042">
    <property type="entry name" value="CNMP_BINDING_3"/>
    <property type="match status" value="1"/>
</dbReference>
<keyword evidence="1" id="KW-0406">Ion transport</keyword>
<dbReference type="GO" id="GO:0044877">
    <property type="term" value="F:protein-containing complex binding"/>
    <property type="evidence" value="ECO:0007669"/>
    <property type="project" value="TreeGrafter"/>
</dbReference>
<dbReference type="Pfam" id="PF00027">
    <property type="entry name" value="cNMP_binding"/>
    <property type="match status" value="1"/>
</dbReference>
<gene>
    <name evidence="3" type="ORF">ENF18_07860</name>
</gene>
<dbReference type="InterPro" id="IPR000595">
    <property type="entry name" value="cNMP-bd_dom"/>
</dbReference>
<dbReference type="AlphaFoldDB" id="A0A7C0VBC9"/>
<dbReference type="InterPro" id="IPR050866">
    <property type="entry name" value="CNG_cation_channel"/>
</dbReference>
<dbReference type="InterPro" id="IPR014710">
    <property type="entry name" value="RmlC-like_jellyroll"/>
</dbReference>
<evidence type="ECO:0000259" key="2">
    <source>
        <dbReference type="PROSITE" id="PS50042"/>
    </source>
</evidence>
<name>A0A7C0VBC9_UNCW3</name>
<comment type="caution">
    <text evidence="3">The sequence shown here is derived from an EMBL/GenBank/DDBJ whole genome shotgun (WGS) entry which is preliminary data.</text>
</comment>
<protein>
    <submittedName>
        <fullName evidence="3">Cyclic nucleotide-binding domain-containing protein</fullName>
    </submittedName>
</protein>
<evidence type="ECO:0000256" key="1">
    <source>
        <dbReference type="ARBA" id="ARBA00023286"/>
    </source>
</evidence>
<dbReference type="Gene3D" id="2.60.120.10">
    <property type="entry name" value="Jelly Rolls"/>
    <property type="match status" value="1"/>
</dbReference>
<dbReference type="SUPFAM" id="SSF51206">
    <property type="entry name" value="cAMP-binding domain-like"/>
    <property type="match status" value="1"/>
</dbReference>
<dbReference type="PANTHER" id="PTHR45638:SF11">
    <property type="entry name" value="CYCLIC NUCLEOTIDE-GATED CATION CHANNEL SUBUNIT A"/>
    <property type="match status" value="1"/>
</dbReference>
<proteinExistence type="predicted"/>
<organism evidence="3">
    <name type="scientific">candidate division WOR-3 bacterium</name>
    <dbReference type="NCBI Taxonomy" id="2052148"/>
    <lineage>
        <taxon>Bacteria</taxon>
        <taxon>Bacteria division WOR-3</taxon>
    </lineage>
</organism>
<feature type="non-terminal residue" evidence="3">
    <location>
        <position position="86"/>
    </location>
</feature>
<dbReference type="InterPro" id="IPR018490">
    <property type="entry name" value="cNMP-bd_dom_sf"/>
</dbReference>
<dbReference type="Proteomes" id="UP000885847">
    <property type="component" value="Unassembled WGS sequence"/>
</dbReference>
<dbReference type="GO" id="GO:0005221">
    <property type="term" value="F:intracellularly cyclic nucleotide-activated monoatomic cation channel activity"/>
    <property type="evidence" value="ECO:0007669"/>
    <property type="project" value="InterPro"/>
</dbReference>
<dbReference type="CDD" id="cd00038">
    <property type="entry name" value="CAP_ED"/>
    <property type="match status" value="1"/>
</dbReference>
<keyword evidence="1" id="KW-1071">Ligand-gated ion channel</keyword>
<dbReference type="PANTHER" id="PTHR45638">
    <property type="entry name" value="CYCLIC NUCLEOTIDE-GATED CATION CHANNEL SUBUNIT A"/>
    <property type="match status" value="1"/>
</dbReference>
<keyword evidence="1" id="KW-0813">Transport</keyword>
<keyword evidence="1" id="KW-0407">Ion channel</keyword>
<sequence>MKGLFKYLKKKEYEKLLGIMKEIKAKPGKVIVEEGSTKREMFYIVSGEAEVISEKAGEPLVLATLGEGSFFGEIGLFLRVPRTATV</sequence>
<reference evidence="3" key="1">
    <citation type="journal article" date="2020" name="mSystems">
        <title>Genome- and Community-Level Interaction Insights into Carbon Utilization and Element Cycling Functions of Hydrothermarchaeota in Hydrothermal Sediment.</title>
        <authorList>
            <person name="Zhou Z."/>
            <person name="Liu Y."/>
            <person name="Xu W."/>
            <person name="Pan J."/>
            <person name="Luo Z.H."/>
            <person name="Li M."/>
        </authorList>
    </citation>
    <scope>NUCLEOTIDE SEQUENCE [LARGE SCALE GENOMIC DNA]</scope>
    <source>
        <strain evidence="3">HyVt-102</strain>
    </source>
</reference>
<evidence type="ECO:0000313" key="3">
    <source>
        <dbReference type="EMBL" id="HDI83687.1"/>
    </source>
</evidence>
<dbReference type="EMBL" id="DQWE01000371">
    <property type="protein sequence ID" value="HDI83687.1"/>
    <property type="molecule type" value="Genomic_DNA"/>
</dbReference>
<accession>A0A7C0VBC9</accession>
<feature type="domain" description="Cyclic nucleotide-binding" evidence="2">
    <location>
        <begin position="4"/>
        <end position="86"/>
    </location>
</feature>